<dbReference type="Pfam" id="PF00535">
    <property type="entry name" value="Glycos_transf_2"/>
    <property type="match status" value="1"/>
</dbReference>
<evidence type="ECO:0000256" key="1">
    <source>
        <dbReference type="ARBA" id="ARBA00038494"/>
    </source>
</evidence>
<protein>
    <submittedName>
        <fullName evidence="3">Lipopolysaccharide core biosynthesis glycosyltransferase WaaE</fullName>
        <ecNumber evidence="3">2.4.-.-</ecNumber>
    </submittedName>
</protein>
<organism evidence="3 4">
    <name type="scientific">Legionella fallonii LLAP-10</name>
    <dbReference type="NCBI Taxonomy" id="1212491"/>
    <lineage>
        <taxon>Bacteria</taxon>
        <taxon>Pseudomonadati</taxon>
        <taxon>Pseudomonadota</taxon>
        <taxon>Gammaproteobacteria</taxon>
        <taxon>Legionellales</taxon>
        <taxon>Legionellaceae</taxon>
        <taxon>Legionella</taxon>
    </lineage>
</organism>
<evidence type="ECO:0000313" key="4">
    <source>
        <dbReference type="Proteomes" id="UP000032430"/>
    </source>
</evidence>
<dbReference type="OrthoDB" id="9815923at2"/>
<keyword evidence="4" id="KW-1185">Reference proteome</keyword>
<accession>A0A098G1G7</accession>
<feature type="domain" description="Glycosyltransferase 2-like" evidence="2">
    <location>
        <begin position="3"/>
        <end position="122"/>
    </location>
</feature>
<dbReference type="PANTHER" id="PTHR43630">
    <property type="entry name" value="POLY-BETA-1,6-N-ACETYL-D-GLUCOSAMINE SYNTHASE"/>
    <property type="match status" value="1"/>
</dbReference>
<keyword evidence="3" id="KW-0328">Glycosyltransferase</keyword>
<evidence type="ECO:0000259" key="2">
    <source>
        <dbReference type="Pfam" id="PF00535"/>
    </source>
</evidence>
<dbReference type="STRING" id="1212491.LFA_0866"/>
<dbReference type="GO" id="GO:0016757">
    <property type="term" value="F:glycosyltransferase activity"/>
    <property type="evidence" value="ECO:0007669"/>
    <property type="project" value="UniProtKB-KW"/>
</dbReference>
<dbReference type="EMBL" id="LN614827">
    <property type="protein sequence ID" value="CEG56312.1"/>
    <property type="molecule type" value="Genomic_DNA"/>
</dbReference>
<reference evidence="4" key="1">
    <citation type="submission" date="2014-09" db="EMBL/GenBank/DDBJ databases">
        <authorList>
            <person name="Gomez-Valero L."/>
        </authorList>
    </citation>
    <scope>NUCLEOTIDE SEQUENCE [LARGE SCALE GENOMIC DNA]</scope>
    <source>
        <strain evidence="4">ATCC700992</strain>
    </source>
</reference>
<name>A0A098G1G7_9GAMM</name>
<dbReference type="InterPro" id="IPR029044">
    <property type="entry name" value="Nucleotide-diphossugar_trans"/>
</dbReference>
<sequence>MLTVIIISKNEEANIGQCLKSVSFADEIIVLDSGSTDNTVAIAKQYTDNVFSTDWPGYGIQKQRALSRAKGDWVLNLDADESVSPELQEEIKEAIASGDADGYRIPIQMIFYNQPLKYSASPKRHIRLFKRANASYSKDIVHEKILLLPNAKVEKLKNGIMHHSYRDVTHVLYKLNKYSSYSAKIRIESGKETGFIRIFIGTGWMFFRCFILQRGFLDGKLGFLFALFSAQGTFYRGIKQLYRDKNIDKLPKLAKESEDIL</sequence>
<dbReference type="HOGENOM" id="CLU_065962_1_0_6"/>
<dbReference type="CDD" id="cd02511">
    <property type="entry name" value="Beta4Glucosyltransferase"/>
    <property type="match status" value="1"/>
</dbReference>
<dbReference type="InterPro" id="IPR001173">
    <property type="entry name" value="Glyco_trans_2-like"/>
</dbReference>
<proteinExistence type="inferred from homology"/>
<dbReference type="KEGG" id="lfa:LFA_0866"/>
<dbReference type="RefSeq" id="WP_157010274.1">
    <property type="nucleotide sequence ID" value="NZ_LN614827.1"/>
</dbReference>
<dbReference type="PANTHER" id="PTHR43630:SF2">
    <property type="entry name" value="GLYCOSYLTRANSFERASE"/>
    <property type="match status" value="1"/>
</dbReference>
<dbReference type="AlphaFoldDB" id="A0A098G1G7"/>
<evidence type="ECO:0000313" key="3">
    <source>
        <dbReference type="EMBL" id="CEG56312.1"/>
    </source>
</evidence>
<gene>
    <name evidence="3" type="primary">waaE</name>
    <name evidence="3" type="ORF">LFA_0866</name>
</gene>
<dbReference type="SUPFAM" id="SSF53448">
    <property type="entry name" value="Nucleotide-diphospho-sugar transferases"/>
    <property type="match status" value="1"/>
</dbReference>
<comment type="similarity">
    <text evidence="1">Belongs to the glycosyltransferase 2 family. WaaE/KdtX subfamily.</text>
</comment>
<dbReference type="EC" id="2.4.-.-" evidence="3"/>
<dbReference type="Proteomes" id="UP000032430">
    <property type="component" value="Chromosome I"/>
</dbReference>
<dbReference type="Gene3D" id="3.90.550.10">
    <property type="entry name" value="Spore Coat Polysaccharide Biosynthesis Protein SpsA, Chain A"/>
    <property type="match status" value="1"/>
</dbReference>
<keyword evidence="3" id="KW-0808">Transferase</keyword>